<evidence type="ECO:0000256" key="4">
    <source>
        <dbReference type="ARBA" id="ARBA00023187"/>
    </source>
</evidence>
<dbReference type="SMART" id="SM00443">
    <property type="entry name" value="G_patch"/>
    <property type="match status" value="1"/>
</dbReference>
<feature type="domain" description="RRM" evidence="8">
    <location>
        <begin position="502"/>
        <end position="588"/>
    </location>
</feature>
<feature type="compositionally biased region" description="Basic and acidic residues" evidence="7">
    <location>
        <begin position="32"/>
        <end position="52"/>
    </location>
</feature>
<name>A0A8H5GIE8_9AGAR</name>
<comment type="subcellular location">
    <subcellularLocation>
        <location evidence="1">Nucleus</location>
    </subcellularLocation>
</comment>
<dbReference type="InterPro" id="IPR012677">
    <property type="entry name" value="Nucleotide-bd_a/b_plait_sf"/>
</dbReference>
<feature type="region of interest" description="Disordered" evidence="7">
    <location>
        <begin position="107"/>
        <end position="423"/>
    </location>
</feature>
<evidence type="ECO:0000259" key="9">
    <source>
        <dbReference type="PROSITE" id="PS50174"/>
    </source>
</evidence>
<feature type="compositionally biased region" description="Pro residues" evidence="7">
    <location>
        <begin position="329"/>
        <end position="362"/>
    </location>
</feature>
<dbReference type="CDD" id="cd12374">
    <property type="entry name" value="RRM_UHM_SPF45_PUF60"/>
    <property type="match status" value="1"/>
</dbReference>
<keyword evidence="11" id="KW-1185">Reference proteome</keyword>
<keyword evidence="5" id="KW-0539">Nucleus</keyword>
<comment type="caution">
    <text evidence="10">The sequence shown here is derived from an EMBL/GenBank/DDBJ whole genome shotgun (WGS) entry which is preliminary data.</text>
</comment>
<feature type="compositionally biased region" description="Basic and acidic residues" evidence="7">
    <location>
        <begin position="243"/>
        <end position="254"/>
    </location>
</feature>
<dbReference type="InterPro" id="IPR000504">
    <property type="entry name" value="RRM_dom"/>
</dbReference>
<evidence type="ECO:0000256" key="2">
    <source>
        <dbReference type="ARBA" id="ARBA00022664"/>
    </source>
</evidence>
<dbReference type="PANTHER" id="PTHR13288:SF8">
    <property type="entry name" value="SPLICING FACTOR 45"/>
    <property type="match status" value="1"/>
</dbReference>
<dbReference type="PROSITE" id="PS50102">
    <property type="entry name" value="RRM"/>
    <property type="match status" value="1"/>
</dbReference>
<dbReference type="Proteomes" id="UP000559256">
    <property type="component" value="Unassembled WGS sequence"/>
</dbReference>
<gene>
    <name evidence="10" type="ORF">D9758_003207</name>
</gene>
<feature type="compositionally biased region" description="Basic residues" evidence="7">
    <location>
        <begin position="148"/>
        <end position="164"/>
    </location>
</feature>
<evidence type="ECO:0000313" key="10">
    <source>
        <dbReference type="EMBL" id="KAF5365689.1"/>
    </source>
</evidence>
<feature type="domain" description="G-patch" evidence="9">
    <location>
        <begin position="420"/>
        <end position="477"/>
    </location>
</feature>
<protein>
    <recommendedName>
        <fullName evidence="12">Splicing factor 45</fullName>
    </recommendedName>
</protein>
<dbReference type="InterPro" id="IPR000467">
    <property type="entry name" value="G_patch_dom"/>
</dbReference>
<evidence type="ECO:0000256" key="1">
    <source>
        <dbReference type="ARBA" id="ARBA00004123"/>
    </source>
</evidence>
<evidence type="ECO:0000256" key="7">
    <source>
        <dbReference type="SAM" id="MobiDB-lite"/>
    </source>
</evidence>
<dbReference type="FunFam" id="3.30.70.330:FF:000382">
    <property type="entry name" value="G-patch domain-containing protein"/>
    <property type="match status" value="1"/>
</dbReference>
<dbReference type="AlphaFoldDB" id="A0A8H5GIE8"/>
<dbReference type="Pfam" id="PF01585">
    <property type="entry name" value="G-patch"/>
    <property type="match status" value="1"/>
</dbReference>
<dbReference type="Gene3D" id="3.30.70.330">
    <property type="match status" value="1"/>
</dbReference>
<keyword evidence="4" id="KW-0508">mRNA splicing</keyword>
<evidence type="ECO:0008006" key="12">
    <source>
        <dbReference type="Google" id="ProtNLM"/>
    </source>
</evidence>
<feature type="region of interest" description="Disordered" evidence="7">
    <location>
        <begin position="21"/>
        <end position="92"/>
    </location>
</feature>
<evidence type="ECO:0000259" key="8">
    <source>
        <dbReference type="PROSITE" id="PS50102"/>
    </source>
</evidence>
<organism evidence="10 11">
    <name type="scientific">Tetrapyrgos nigripes</name>
    <dbReference type="NCBI Taxonomy" id="182062"/>
    <lineage>
        <taxon>Eukaryota</taxon>
        <taxon>Fungi</taxon>
        <taxon>Dikarya</taxon>
        <taxon>Basidiomycota</taxon>
        <taxon>Agaricomycotina</taxon>
        <taxon>Agaricomycetes</taxon>
        <taxon>Agaricomycetidae</taxon>
        <taxon>Agaricales</taxon>
        <taxon>Marasmiineae</taxon>
        <taxon>Marasmiaceae</taxon>
        <taxon>Tetrapyrgos</taxon>
    </lineage>
</organism>
<evidence type="ECO:0000256" key="6">
    <source>
        <dbReference type="PROSITE-ProRule" id="PRU00176"/>
    </source>
</evidence>
<feature type="compositionally biased region" description="Basic and acidic residues" evidence="7">
    <location>
        <begin position="185"/>
        <end position="216"/>
    </location>
</feature>
<evidence type="ECO:0000313" key="11">
    <source>
        <dbReference type="Proteomes" id="UP000559256"/>
    </source>
</evidence>
<dbReference type="OrthoDB" id="5411533at2759"/>
<feature type="region of interest" description="Disordered" evidence="7">
    <location>
        <begin position="457"/>
        <end position="476"/>
    </location>
</feature>
<reference evidence="10 11" key="1">
    <citation type="journal article" date="2020" name="ISME J.">
        <title>Uncovering the hidden diversity of litter-decomposition mechanisms in mushroom-forming fungi.</title>
        <authorList>
            <person name="Floudas D."/>
            <person name="Bentzer J."/>
            <person name="Ahren D."/>
            <person name="Johansson T."/>
            <person name="Persson P."/>
            <person name="Tunlid A."/>
        </authorList>
    </citation>
    <scope>NUCLEOTIDE SEQUENCE [LARGE SCALE GENOMIC DNA]</scope>
    <source>
        <strain evidence="10 11">CBS 291.85</strain>
    </source>
</reference>
<dbReference type="PANTHER" id="PTHR13288">
    <property type="entry name" value="SPLICING FACTOR 45 SPF45"/>
    <property type="match status" value="1"/>
</dbReference>
<dbReference type="SMART" id="SM00361">
    <property type="entry name" value="RRM_1"/>
    <property type="match status" value="1"/>
</dbReference>
<dbReference type="InterPro" id="IPR035979">
    <property type="entry name" value="RBD_domain_sf"/>
</dbReference>
<accession>A0A8H5GIE8</accession>
<dbReference type="InterPro" id="IPR003954">
    <property type="entry name" value="RRM_euk-type"/>
</dbReference>
<keyword evidence="2" id="KW-0507">mRNA processing</keyword>
<dbReference type="EMBL" id="JAACJM010000026">
    <property type="protein sequence ID" value="KAF5365689.1"/>
    <property type="molecule type" value="Genomic_DNA"/>
</dbReference>
<proteinExistence type="predicted"/>
<evidence type="ECO:0000256" key="3">
    <source>
        <dbReference type="ARBA" id="ARBA00022884"/>
    </source>
</evidence>
<evidence type="ECO:0000256" key="5">
    <source>
        <dbReference type="ARBA" id="ARBA00023242"/>
    </source>
</evidence>
<dbReference type="InterPro" id="IPR040052">
    <property type="entry name" value="RBM17"/>
</dbReference>
<sequence length="598" mass="64950">MNSAGGLYGGINFKAGSAITAQLSQSSSAPKQEPEKQEEKEKPEEKPEKQEPSKPTAGWSAALAFAPIRRSNQNKSKPSAPRLPVGASVTASVSSTAVVFAPPALVETTSKEEVPPPEEPAPATQGWGKKVKPPSMVLDDDVNGFKASQRRGKVGKGKNSKKNKNAQPIAVWDPMEPYEVIHPNDYGEYKRWKQRERIERRERRMEENRKRSRYSDYSDSEASQSEDERRPRKSGRYDDEEYYDHWSRADDEPRQPPVQVDRNLTGDEVYQRRLQMSMSRPVSPPPEDDSHDIPGFDASPVAPESQPQSGEEAYLRRLALSSRAAPAETPAPAPPPRQPSPPPLAYNPFAPPSSVPPPPPPGGLAGAGTSVEERAKAAAAIAARLGAMAASAPSSSSSQPEASTTSSADTNQGPEKRPDPAGFAARLMAKWGHKEGQGLGVDGSGIVNALTVEQVKNPTKQPKPVPGAPKGFSSSVNMGRIINNNQDAKTREDLARFGEPSPVVLLTNMVGPEDAEDEDLREEIGDECSKNGVVERVVVHLLREVSDTADAVRIFVKFSGPAGAWKTVRELDGRFFGGRTVRARYFNERAFESGNWDA</sequence>
<dbReference type="PROSITE" id="PS50174">
    <property type="entry name" value="G_PATCH"/>
    <property type="match status" value="1"/>
</dbReference>
<dbReference type="GO" id="GO:0071011">
    <property type="term" value="C:precatalytic spliceosome"/>
    <property type="evidence" value="ECO:0007669"/>
    <property type="project" value="TreeGrafter"/>
</dbReference>
<dbReference type="SUPFAM" id="SSF54928">
    <property type="entry name" value="RNA-binding domain, RBD"/>
    <property type="match status" value="1"/>
</dbReference>
<dbReference type="GO" id="GO:0045292">
    <property type="term" value="P:mRNA cis splicing, via spliceosome"/>
    <property type="evidence" value="ECO:0007669"/>
    <property type="project" value="InterPro"/>
</dbReference>
<dbReference type="GO" id="GO:0003723">
    <property type="term" value="F:RNA binding"/>
    <property type="evidence" value="ECO:0007669"/>
    <property type="project" value="UniProtKB-UniRule"/>
</dbReference>
<feature type="compositionally biased region" description="Low complexity" evidence="7">
    <location>
        <begin position="316"/>
        <end position="328"/>
    </location>
</feature>
<keyword evidence="3 6" id="KW-0694">RNA-binding</keyword>
<feature type="compositionally biased region" description="Low complexity" evidence="7">
    <location>
        <begin position="377"/>
        <end position="408"/>
    </location>
</feature>